<evidence type="ECO:0000313" key="4">
    <source>
        <dbReference type="Proteomes" id="UP000018780"/>
    </source>
</evidence>
<dbReference type="HOGENOM" id="CLU_110355_4_0_5"/>
<evidence type="ECO:0000259" key="2">
    <source>
        <dbReference type="Pfam" id="PF03795"/>
    </source>
</evidence>
<keyword evidence="4" id="KW-1185">Reference proteome</keyword>
<dbReference type="STRING" id="999552.METH_17805"/>
<name>V9VWA7_9RHOB</name>
<comment type="similarity">
    <text evidence="1">Belongs to the YciI family.</text>
</comment>
<dbReference type="SUPFAM" id="SSF54909">
    <property type="entry name" value="Dimeric alpha+beta barrel"/>
    <property type="match status" value="1"/>
</dbReference>
<dbReference type="PANTHER" id="PTHR37828:SF1">
    <property type="entry name" value="YCII-RELATED DOMAIN-CONTAINING PROTEIN"/>
    <property type="match status" value="1"/>
</dbReference>
<dbReference type="RefSeq" id="WP_024091717.1">
    <property type="nucleotide sequence ID" value="NC_023135.1"/>
</dbReference>
<dbReference type="Pfam" id="PF03795">
    <property type="entry name" value="YCII"/>
    <property type="match status" value="1"/>
</dbReference>
<dbReference type="InterPro" id="IPR011008">
    <property type="entry name" value="Dimeric_a/b-barrel"/>
</dbReference>
<organism evidence="3 4">
    <name type="scientific">Leisingera methylohalidivorans DSM 14336</name>
    <dbReference type="NCBI Taxonomy" id="999552"/>
    <lineage>
        <taxon>Bacteria</taxon>
        <taxon>Pseudomonadati</taxon>
        <taxon>Pseudomonadota</taxon>
        <taxon>Alphaproteobacteria</taxon>
        <taxon>Rhodobacterales</taxon>
        <taxon>Roseobacteraceae</taxon>
        <taxon>Leisingera</taxon>
    </lineage>
</organism>
<dbReference type="AlphaFoldDB" id="V9VWA7"/>
<reference evidence="3 4" key="1">
    <citation type="submission" date="2013-09" db="EMBL/GenBank/DDBJ databases">
        <authorList>
            <consortium name="DOE Joint Genome Institute"/>
            <person name="Klenk H.-P."/>
            <person name="Huntemann M."/>
            <person name="Han J."/>
            <person name="Chen A."/>
            <person name="Kyrpides N."/>
            <person name="Mavromatis K."/>
            <person name="Markowitz V."/>
            <person name="Palaniappan K."/>
            <person name="Ivanova N."/>
            <person name="Schaumberg A."/>
            <person name="Pati A."/>
            <person name="Liolios K."/>
            <person name="Nordberg H.P."/>
            <person name="Cantor M.N."/>
            <person name="Hua S.X."/>
            <person name="Woyke T."/>
        </authorList>
    </citation>
    <scope>NUCLEOTIDE SEQUENCE [LARGE SCALE GENOMIC DNA]</scope>
    <source>
        <strain evidence="3 4">DSM 14336</strain>
    </source>
</reference>
<accession>V9VWA7</accession>
<dbReference type="PATRIC" id="fig|999552.6.peg.3537"/>
<dbReference type="KEGG" id="lmd:METH_17805"/>
<sequence>MSQNSIPAEAIKSLVEEKGMLAKQLYLVHTTPTGDLEAVLKVVEEHLDYQVKLEAEGIMFAAGPNWTEDEKEWRGDGTVVIRAASMDDARKIMDADPMHSKGARRYTIKPWLVNEGKVTIELSYSTGKFKLR</sequence>
<evidence type="ECO:0000256" key="1">
    <source>
        <dbReference type="ARBA" id="ARBA00007689"/>
    </source>
</evidence>
<dbReference type="EMBL" id="CP006773">
    <property type="protein sequence ID" value="AHD02238.1"/>
    <property type="molecule type" value="Genomic_DNA"/>
</dbReference>
<dbReference type="InterPro" id="IPR005545">
    <property type="entry name" value="YCII"/>
</dbReference>
<dbReference type="OrthoDB" id="5523400at2"/>
<gene>
    <name evidence="3" type="ORF">METH_17805</name>
</gene>
<feature type="domain" description="YCII-related" evidence="2">
    <location>
        <begin position="26"/>
        <end position="111"/>
    </location>
</feature>
<protein>
    <recommendedName>
        <fullName evidence="2">YCII-related domain-containing protein</fullName>
    </recommendedName>
</protein>
<dbReference type="Gene3D" id="3.30.70.1060">
    <property type="entry name" value="Dimeric alpha+beta barrel"/>
    <property type="match status" value="1"/>
</dbReference>
<evidence type="ECO:0000313" key="3">
    <source>
        <dbReference type="EMBL" id="AHD02238.1"/>
    </source>
</evidence>
<dbReference type="Proteomes" id="UP000018780">
    <property type="component" value="Chromosome"/>
</dbReference>
<proteinExistence type="inferred from homology"/>
<dbReference type="PANTHER" id="PTHR37828">
    <property type="entry name" value="GSR2449 PROTEIN"/>
    <property type="match status" value="1"/>
</dbReference>